<keyword evidence="3" id="KW-1185">Reference proteome</keyword>
<dbReference type="AlphaFoldDB" id="A0A557XYQ9"/>
<evidence type="ECO:0000256" key="1">
    <source>
        <dbReference type="SAM" id="MobiDB-lite"/>
    </source>
</evidence>
<evidence type="ECO:0000313" key="3">
    <source>
        <dbReference type="Proteomes" id="UP000320513"/>
    </source>
</evidence>
<evidence type="ECO:0000313" key="2">
    <source>
        <dbReference type="EMBL" id="TVS91301.1"/>
    </source>
</evidence>
<accession>A0A557XYQ9</accession>
<name>A0A557XYQ9_9MYCO</name>
<feature type="region of interest" description="Disordered" evidence="1">
    <location>
        <begin position="15"/>
        <end position="35"/>
    </location>
</feature>
<dbReference type="OrthoDB" id="4730461at2"/>
<reference evidence="2 3" key="1">
    <citation type="submission" date="2019-07" db="EMBL/GenBank/DDBJ databases">
        <title>New Mycobacterium species.</title>
        <authorList>
            <person name="Tortoli E."/>
            <person name="Ghielmetti G."/>
            <person name="Friedel U."/>
            <person name="Trovato A."/>
        </authorList>
    </citation>
    <scope>NUCLEOTIDE SEQUENCE [LARGE SCALE GENOMIC DNA]</scope>
    <source>
        <strain evidence="2 3">16-83</strain>
    </source>
</reference>
<proteinExistence type="predicted"/>
<dbReference type="RefSeq" id="WP_144950382.1">
    <property type="nucleotide sequence ID" value="NZ_VMQU01000015.1"/>
</dbReference>
<organism evidence="2 3">
    <name type="scientific">Mycobacterium helveticum</name>
    <dbReference type="NCBI Taxonomy" id="2592811"/>
    <lineage>
        <taxon>Bacteria</taxon>
        <taxon>Bacillati</taxon>
        <taxon>Actinomycetota</taxon>
        <taxon>Actinomycetes</taxon>
        <taxon>Mycobacteriales</taxon>
        <taxon>Mycobacteriaceae</taxon>
        <taxon>Mycobacterium</taxon>
    </lineage>
</organism>
<dbReference type="Proteomes" id="UP000320513">
    <property type="component" value="Unassembled WGS sequence"/>
</dbReference>
<protein>
    <submittedName>
        <fullName evidence="2">CopG family transcriptional regulator</fullName>
    </submittedName>
</protein>
<sequence length="102" mass="11216">MSRIDDLLADEGARAEAYSGGPAPEHVTTSRPNLGRQTVVSVRLAADEHDRLSQAARKAGMSLSTLIRVWAVDRLHAEDHGESGTVTERLARLEREVFRRPA</sequence>
<gene>
    <name evidence="2" type="ORF">FPZ47_05745</name>
</gene>
<dbReference type="Pfam" id="PF21983">
    <property type="entry name" value="NikA-like"/>
    <property type="match status" value="1"/>
</dbReference>
<dbReference type="InterPro" id="IPR053842">
    <property type="entry name" value="NikA-like"/>
</dbReference>
<dbReference type="EMBL" id="VMQU01000015">
    <property type="protein sequence ID" value="TVS91301.1"/>
    <property type="molecule type" value="Genomic_DNA"/>
</dbReference>
<comment type="caution">
    <text evidence="2">The sequence shown here is derived from an EMBL/GenBank/DDBJ whole genome shotgun (WGS) entry which is preliminary data.</text>
</comment>